<dbReference type="Pfam" id="PF21302">
    <property type="entry name" value="Zn_ribbon_RlmA"/>
    <property type="match status" value="1"/>
</dbReference>
<dbReference type="AlphaFoldDB" id="A0A6J4RU36"/>
<dbReference type="PIRSF" id="PIRSF018249">
    <property type="entry name" value="MyrA_prd"/>
    <property type="match status" value="1"/>
</dbReference>
<keyword evidence="4" id="KW-0808">Transferase</keyword>
<dbReference type="InterPro" id="IPR029063">
    <property type="entry name" value="SAM-dependent_MTases_sf"/>
</dbReference>
<dbReference type="EMBL" id="CADCVP010000059">
    <property type="protein sequence ID" value="CAA9476007.1"/>
    <property type="molecule type" value="Genomic_DNA"/>
</dbReference>
<dbReference type="GO" id="GO:0046872">
    <property type="term" value="F:metal ion binding"/>
    <property type="evidence" value="ECO:0007669"/>
    <property type="project" value="UniProtKB-KW"/>
</dbReference>
<feature type="binding site" evidence="1">
    <location>
        <position position="39"/>
    </location>
    <ligand>
        <name>Zn(2+)</name>
        <dbReference type="ChEBI" id="CHEBI:29105"/>
    </ligand>
</feature>
<organism evidence="4">
    <name type="scientific">uncultured Solirubrobacteraceae bacterium</name>
    <dbReference type="NCBI Taxonomy" id="1162706"/>
    <lineage>
        <taxon>Bacteria</taxon>
        <taxon>Bacillati</taxon>
        <taxon>Actinomycetota</taxon>
        <taxon>Thermoleophilia</taxon>
        <taxon>Solirubrobacterales</taxon>
        <taxon>Solirubrobacteraceae</taxon>
        <taxon>environmental samples</taxon>
    </lineage>
</organism>
<dbReference type="EC" id="2.1.1.51" evidence="4"/>
<dbReference type="Gene3D" id="3.40.50.150">
    <property type="entry name" value="Vaccinia Virus protein VP39"/>
    <property type="match status" value="1"/>
</dbReference>
<feature type="binding site" evidence="2">
    <location>
        <position position="79"/>
    </location>
    <ligand>
        <name>S-adenosyl-L-methionine</name>
        <dbReference type="ChEBI" id="CHEBI:59789"/>
    </ligand>
</feature>
<sequence length="293" mass="30556">MPAHAAPAALTALASHLRCPNCGSALHPVDRSLGCDRGHRFDLGRQGHVALPAPGRGPAPGDSAAMVAARVDFLTAGHYAPIAAAVIAAAREALGPPGPGRELVVDSGAGTGYYLAAVLDDRSGAWGLALDSSRPALRRAVRGHARIAAVICDVWQELPVQTGAADLVLNVFAPRNPGEIDRVLAPHGNLITVTPRSRHLHQLVTRFGMLGVAGDKQERLHSGLAPHLRSVGRRELEFEMTLHPPDVAALVAMGPSAHHLDDALVSEAVEALPTELGVTAAVVIETFGRRVGD</sequence>
<protein>
    <submittedName>
        <fullName evidence="4">Ribosomal RNA large subunit methyltransferase A</fullName>
        <ecNumber evidence="4">2.1.1.51</ecNumber>
    </submittedName>
</protein>
<dbReference type="GO" id="GO:0008168">
    <property type="term" value="F:methyltransferase activity"/>
    <property type="evidence" value="ECO:0007669"/>
    <property type="project" value="UniProtKB-KW"/>
</dbReference>
<dbReference type="GO" id="GO:0032259">
    <property type="term" value="P:methylation"/>
    <property type="evidence" value="ECO:0007669"/>
    <property type="project" value="UniProtKB-KW"/>
</dbReference>
<feature type="binding site" evidence="1">
    <location>
        <position position="35"/>
    </location>
    <ligand>
        <name>Zn(2+)</name>
        <dbReference type="ChEBI" id="CHEBI:29105"/>
    </ligand>
</feature>
<evidence type="ECO:0000256" key="2">
    <source>
        <dbReference type="PIRSR" id="PIRSR018249-2"/>
    </source>
</evidence>
<feature type="binding site" evidence="1">
    <location>
        <position position="22"/>
    </location>
    <ligand>
        <name>Zn(2+)</name>
        <dbReference type="ChEBI" id="CHEBI:29105"/>
    </ligand>
</feature>
<dbReference type="InterPro" id="IPR048647">
    <property type="entry name" value="RlmA_N"/>
</dbReference>
<name>A0A6J4RU36_9ACTN</name>
<feature type="binding site" evidence="2">
    <location>
        <position position="199"/>
    </location>
    <ligand>
        <name>S-adenosyl-L-methionine</name>
        <dbReference type="ChEBI" id="CHEBI:59789"/>
    </ligand>
</feature>
<reference evidence="4" key="1">
    <citation type="submission" date="2020-02" db="EMBL/GenBank/DDBJ databases">
        <authorList>
            <person name="Meier V. D."/>
        </authorList>
    </citation>
    <scope>NUCLEOTIDE SEQUENCE</scope>
    <source>
        <strain evidence="4">AVDCRST_MAG69</strain>
    </source>
</reference>
<gene>
    <name evidence="4" type="ORF">AVDCRST_MAG69-432</name>
</gene>
<feature type="binding site" evidence="2">
    <location>
        <begin position="111"/>
        <end position="112"/>
    </location>
    <ligand>
        <name>S-adenosyl-L-methionine</name>
        <dbReference type="ChEBI" id="CHEBI:59789"/>
    </ligand>
</feature>
<keyword evidence="2" id="KW-0949">S-adenosyl-L-methionine</keyword>
<feature type="binding site" evidence="1">
    <location>
        <position position="19"/>
    </location>
    <ligand>
        <name>Zn(2+)</name>
        <dbReference type="ChEBI" id="CHEBI:29105"/>
    </ligand>
</feature>
<evidence type="ECO:0000259" key="3">
    <source>
        <dbReference type="Pfam" id="PF21302"/>
    </source>
</evidence>
<dbReference type="InterPro" id="IPR016718">
    <property type="entry name" value="rRNA_m1G-MeTrfase_A_prd"/>
</dbReference>
<feature type="domain" description="23S rRNA (guanine(745)-N(1))-methyltransferase N-terminal" evidence="3">
    <location>
        <begin position="18"/>
        <end position="51"/>
    </location>
</feature>
<keyword evidence="1" id="KW-0862">Zinc</keyword>
<dbReference type="SUPFAM" id="SSF53335">
    <property type="entry name" value="S-adenosyl-L-methionine-dependent methyltransferases"/>
    <property type="match status" value="1"/>
</dbReference>
<evidence type="ECO:0000256" key="1">
    <source>
        <dbReference type="PIRSR" id="PIRSR018249-1"/>
    </source>
</evidence>
<evidence type="ECO:0000313" key="4">
    <source>
        <dbReference type="EMBL" id="CAA9476007.1"/>
    </source>
</evidence>
<keyword evidence="4" id="KW-0489">Methyltransferase</keyword>
<keyword evidence="1" id="KW-0479">Metal-binding</keyword>
<accession>A0A6J4RU36</accession>
<proteinExistence type="predicted"/>